<reference evidence="1 2" key="1">
    <citation type="journal article" date="2013" name="Genome Announc.">
        <title>Complete Genome Sequence of Bacillus thuringiensis Serovar Israelensis Strain HD-789.</title>
        <authorList>
            <person name="Doggett N.A."/>
            <person name="Stubben C.J."/>
            <person name="Chertkov O."/>
            <person name="Bruce D.C."/>
            <person name="Detter J.C."/>
            <person name="Johnson S.L."/>
            <person name="Han C.S."/>
        </authorList>
    </citation>
    <scope>NUCLEOTIDE SEQUENCE [LARGE SCALE GENOMIC DNA]</scope>
    <source>
        <strain evidence="1 2">HD-789</strain>
    </source>
</reference>
<accession>A0A9W3P222</accession>
<organism evidence="1 2">
    <name type="scientific">Bacillus thuringiensis HD-789</name>
    <dbReference type="NCBI Taxonomy" id="1217737"/>
    <lineage>
        <taxon>Bacteria</taxon>
        <taxon>Bacillati</taxon>
        <taxon>Bacillota</taxon>
        <taxon>Bacilli</taxon>
        <taxon>Bacillales</taxon>
        <taxon>Bacillaceae</taxon>
        <taxon>Bacillus</taxon>
        <taxon>Bacillus cereus group</taxon>
    </lineage>
</organism>
<name>A0A9W3P222_BACTU</name>
<dbReference type="EMBL" id="CP003763">
    <property type="protein sequence ID" value="AFQ24926.1"/>
    <property type="molecule type" value="Genomic_DNA"/>
</dbReference>
<evidence type="ECO:0000313" key="1">
    <source>
        <dbReference type="EMBL" id="AFQ24926.1"/>
    </source>
</evidence>
<protein>
    <submittedName>
        <fullName evidence="1">Uncharacterized protein</fullName>
    </submittedName>
</protein>
<evidence type="ECO:0000313" key="2">
    <source>
        <dbReference type="Proteomes" id="UP000005257"/>
    </source>
</evidence>
<dbReference type="RefSeq" id="WP_000514486.1">
    <property type="nucleotide sequence ID" value="NC_018508.1"/>
</dbReference>
<sequence>MGKFNSDVKGVLLQRILKENWPELLWIANCKDFSLSEIETIHELRDILADELIEKGFDEQDNINDFGRNLEKLIDVFGDLLP</sequence>
<dbReference type="AlphaFoldDB" id="A0A9W3P222"/>
<dbReference type="KEGG" id="btn:BTF1_03515"/>
<gene>
    <name evidence="1" type="ORF">BTF1_03515</name>
</gene>
<dbReference type="Proteomes" id="UP000005257">
    <property type="component" value="Chromosome"/>
</dbReference>
<proteinExistence type="predicted"/>